<proteinExistence type="predicted"/>
<dbReference type="AlphaFoldDB" id="A0A6P8ZNS3"/>
<dbReference type="OrthoDB" id="5960226at2759"/>
<evidence type="ECO:0000313" key="3">
    <source>
        <dbReference type="Proteomes" id="UP000515158"/>
    </source>
</evidence>
<feature type="region of interest" description="Disordered" evidence="1">
    <location>
        <begin position="189"/>
        <end position="223"/>
    </location>
</feature>
<dbReference type="Proteomes" id="UP000515158">
    <property type="component" value="Unplaced"/>
</dbReference>
<keyword evidence="3" id="KW-1185">Reference proteome</keyword>
<evidence type="ECO:0000259" key="2">
    <source>
        <dbReference type="Pfam" id="PF15749"/>
    </source>
</evidence>
<evidence type="ECO:0000313" key="4">
    <source>
        <dbReference type="RefSeq" id="XP_034242854.1"/>
    </source>
</evidence>
<dbReference type="PANTHER" id="PTHR15863:SF2">
    <property type="entry name" value="MRN COMPLEX-INTERACTING PROTEIN"/>
    <property type="match status" value="1"/>
</dbReference>
<feature type="domain" description="MRN complex-interacting protein N-terminal" evidence="2">
    <location>
        <begin position="7"/>
        <end position="73"/>
    </location>
</feature>
<name>A0A6P8ZNS3_THRPL</name>
<dbReference type="KEGG" id="tpal:117646176"/>
<dbReference type="InterPro" id="IPR032739">
    <property type="entry name" value="MRNIP"/>
</dbReference>
<protein>
    <submittedName>
        <fullName evidence="4">MRN complex-interacting protein</fullName>
    </submittedName>
</protein>
<feature type="compositionally biased region" description="Polar residues" evidence="1">
    <location>
        <begin position="192"/>
        <end position="206"/>
    </location>
</feature>
<dbReference type="GO" id="GO:0005634">
    <property type="term" value="C:nucleus"/>
    <property type="evidence" value="ECO:0007669"/>
    <property type="project" value="TreeGrafter"/>
</dbReference>
<reference evidence="4" key="1">
    <citation type="submission" date="2025-08" db="UniProtKB">
        <authorList>
            <consortium name="RefSeq"/>
        </authorList>
    </citation>
    <scope>IDENTIFICATION</scope>
    <source>
        <tissue evidence="4">Total insect</tissue>
    </source>
</reference>
<organism evidence="4">
    <name type="scientific">Thrips palmi</name>
    <name type="common">Melon thrips</name>
    <dbReference type="NCBI Taxonomy" id="161013"/>
    <lineage>
        <taxon>Eukaryota</taxon>
        <taxon>Metazoa</taxon>
        <taxon>Ecdysozoa</taxon>
        <taxon>Arthropoda</taxon>
        <taxon>Hexapoda</taxon>
        <taxon>Insecta</taxon>
        <taxon>Pterygota</taxon>
        <taxon>Neoptera</taxon>
        <taxon>Paraneoptera</taxon>
        <taxon>Thysanoptera</taxon>
        <taxon>Terebrantia</taxon>
        <taxon>Thripoidea</taxon>
        <taxon>Thripidae</taxon>
        <taxon>Thrips</taxon>
    </lineage>
</organism>
<accession>A0A6P8ZNS3</accession>
<dbReference type="GeneID" id="117646176"/>
<dbReference type="PANTHER" id="PTHR15863">
    <property type="entry name" value="MRN COMPLEX-INTERACTING PROTEIN"/>
    <property type="match status" value="1"/>
</dbReference>
<dbReference type="Pfam" id="PF15749">
    <property type="entry name" value="MRNIP"/>
    <property type="match status" value="1"/>
</dbReference>
<dbReference type="GO" id="GO:0007095">
    <property type="term" value="P:mitotic G2 DNA damage checkpoint signaling"/>
    <property type="evidence" value="ECO:0007669"/>
    <property type="project" value="TreeGrafter"/>
</dbReference>
<gene>
    <name evidence="4" type="primary">LOC117646176</name>
</gene>
<dbReference type="GO" id="GO:0003682">
    <property type="term" value="F:chromatin binding"/>
    <property type="evidence" value="ECO:0007669"/>
    <property type="project" value="TreeGrafter"/>
</dbReference>
<dbReference type="InParanoid" id="A0A6P8ZNS3"/>
<feature type="region of interest" description="Disordered" evidence="1">
    <location>
        <begin position="103"/>
        <end position="145"/>
    </location>
</feature>
<dbReference type="RefSeq" id="XP_034242854.1">
    <property type="nucleotide sequence ID" value="XM_034386963.1"/>
</dbReference>
<evidence type="ECO:0000256" key="1">
    <source>
        <dbReference type="SAM" id="MobiDB-lite"/>
    </source>
</evidence>
<sequence>MPQEQHVVRCYACKKFQVQIVKKVPKWQCKVCSEKQSLMKVYAQGSGKDCRLHVQNLNMQQGLLMSQETPNYESPDSHYEDEPFFDTDSQVVLNKVSKWSDYLDDNGPTQAGAKSWKEDDTSDDLPGNMLRGRKRRLSNPDNYEDYSYSTYDQSCQPDAEALDLSSGVCASDILRNLHVNQEVTKHPMLPHPSTSGFNNSKWSQFVSPRDNDPPLSGSNGNQRTLKNVFKDKCTVSAATNKASIPFATSGSQIVSKSIAKQSVMDRPSACTSSGNGFSWNGGGKSATSTIVKNPFNATDDENLDTLLDF</sequence>
<dbReference type="InterPro" id="IPR049472">
    <property type="entry name" value="MRNIP_N"/>
</dbReference>